<name>I3SHS9_LOTJA</name>
<dbReference type="EMBL" id="BT140026">
    <property type="protein sequence ID" value="AFK39821.1"/>
    <property type="molecule type" value="mRNA"/>
</dbReference>
<evidence type="ECO:0000313" key="1">
    <source>
        <dbReference type="EMBL" id="AFK39821.1"/>
    </source>
</evidence>
<accession>I3SHS9</accession>
<dbReference type="AlphaFoldDB" id="I3SHS9"/>
<proteinExistence type="evidence at transcript level"/>
<protein>
    <submittedName>
        <fullName evidence="1">Uncharacterized protein</fullName>
    </submittedName>
</protein>
<organism evidence="1">
    <name type="scientific">Lotus japonicus</name>
    <name type="common">Lotus corniculatus var. japonicus</name>
    <dbReference type="NCBI Taxonomy" id="34305"/>
    <lineage>
        <taxon>Eukaryota</taxon>
        <taxon>Viridiplantae</taxon>
        <taxon>Streptophyta</taxon>
        <taxon>Embryophyta</taxon>
        <taxon>Tracheophyta</taxon>
        <taxon>Spermatophyta</taxon>
        <taxon>Magnoliopsida</taxon>
        <taxon>eudicotyledons</taxon>
        <taxon>Gunneridae</taxon>
        <taxon>Pentapetalae</taxon>
        <taxon>rosids</taxon>
        <taxon>fabids</taxon>
        <taxon>Fabales</taxon>
        <taxon>Fabaceae</taxon>
        <taxon>Papilionoideae</taxon>
        <taxon>50 kb inversion clade</taxon>
        <taxon>NPAAA clade</taxon>
        <taxon>Hologalegina</taxon>
        <taxon>robinioid clade</taxon>
        <taxon>Loteae</taxon>
        <taxon>Lotus</taxon>
    </lineage>
</organism>
<sequence length="29" mass="3395">MRRTTYPEVCPSICCLGHQHWDGSKLFQT</sequence>
<reference evidence="1" key="1">
    <citation type="submission" date="2012-05" db="EMBL/GenBank/DDBJ databases">
        <authorList>
            <person name="Krishnakumar V."/>
            <person name="Cheung F."/>
            <person name="Xiao Y."/>
            <person name="Chan A."/>
            <person name="Moskal W.A."/>
            <person name="Town C.D."/>
        </authorList>
    </citation>
    <scope>NUCLEOTIDE SEQUENCE</scope>
</reference>